<dbReference type="InterPro" id="IPR029039">
    <property type="entry name" value="Flavoprotein-like_sf"/>
</dbReference>
<proteinExistence type="predicted"/>
<dbReference type="Gene3D" id="3.40.50.360">
    <property type="match status" value="1"/>
</dbReference>
<reference evidence="3" key="1">
    <citation type="submission" date="2008-06" db="EMBL/GenBank/DDBJ databases">
        <title>Complete sequence of chromosome of Prosthecochloris aestuarii DSM 271.</title>
        <authorList>
            <consortium name="US DOE Joint Genome Institute"/>
            <person name="Lucas S."/>
            <person name="Copeland A."/>
            <person name="Lapidus A."/>
            <person name="Glavina del Rio T."/>
            <person name="Dalin E."/>
            <person name="Tice H."/>
            <person name="Bruce D."/>
            <person name="Goodwin L."/>
            <person name="Pitluck S."/>
            <person name="Schmutz J."/>
            <person name="Larimer F."/>
            <person name="Land M."/>
            <person name="Hauser L."/>
            <person name="Kyrpides N."/>
            <person name="Anderson I."/>
            <person name="Liu Z."/>
            <person name="Li T."/>
            <person name="Zhao F."/>
            <person name="Overmann J."/>
            <person name="Bryant D.A."/>
            <person name="Richardson P."/>
        </authorList>
    </citation>
    <scope>NUCLEOTIDE SEQUENCE [LARGE SCALE GENOMIC DNA]</scope>
    <source>
        <strain evidence="3">DSM 271</strain>
    </source>
</reference>
<keyword evidence="1" id="KW-0560">Oxidoreductase</keyword>
<dbReference type="eggNOG" id="COG2249">
    <property type="taxonomic scope" value="Bacteria"/>
</dbReference>
<protein>
    <submittedName>
        <fullName evidence="3">NAD(P)H dehydrogenase (Quinone)</fullName>
    </submittedName>
</protein>
<dbReference type="RefSeq" id="WP_012504707.1">
    <property type="nucleotide sequence ID" value="NC_011059.1"/>
</dbReference>
<dbReference type="STRING" id="290512.Paes_0110"/>
<gene>
    <name evidence="3" type="ordered locus">Paes_0110</name>
</gene>
<organism evidence="3 4">
    <name type="scientific">Prosthecochloris aestuarii (strain DSM 271 / SK 413)</name>
    <dbReference type="NCBI Taxonomy" id="290512"/>
    <lineage>
        <taxon>Bacteria</taxon>
        <taxon>Pseudomonadati</taxon>
        <taxon>Chlorobiota</taxon>
        <taxon>Chlorobiia</taxon>
        <taxon>Chlorobiales</taxon>
        <taxon>Chlorobiaceae</taxon>
        <taxon>Prosthecochloris</taxon>
    </lineage>
</organism>
<dbReference type="Proteomes" id="UP000002725">
    <property type="component" value="Chromosome"/>
</dbReference>
<dbReference type="GO" id="GO:0009055">
    <property type="term" value="F:electron transfer activity"/>
    <property type="evidence" value="ECO:0007669"/>
    <property type="project" value="TreeGrafter"/>
</dbReference>
<feature type="domain" description="Flavodoxin-like fold" evidence="2">
    <location>
        <begin position="3"/>
        <end position="165"/>
    </location>
</feature>
<dbReference type="PANTHER" id="PTHR47307:SF1">
    <property type="entry name" value="GLUTATHIONE-REGULATED POTASSIUM-EFFLUX SYSTEM ANCILLARY PROTEIN KEFG"/>
    <property type="match status" value="1"/>
</dbReference>
<dbReference type="InterPro" id="IPR046980">
    <property type="entry name" value="KefG/KefF"/>
</dbReference>
<dbReference type="AlphaFoldDB" id="B4S376"/>
<evidence type="ECO:0000313" key="4">
    <source>
        <dbReference type="Proteomes" id="UP000002725"/>
    </source>
</evidence>
<dbReference type="InterPro" id="IPR003680">
    <property type="entry name" value="Flavodoxin_fold"/>
</dbReference>
<evidence type="ECO:0000259" key="2">
    <source>
        <dbReference type="Pfam" id="PF02525"/>
    </source>
</evidence>
<dbReference type="GO" id="GO:0010181">
    <property type="term" value="F:FMN binding"/>
    <property type="evidence" value="ECO:0007669"/>
    <property type="project" value="TreeGrafter"/>
</dbReference>
<accession>B4S376</accession>
<dbReference type="Pfam" id="PF02525">
    <property type="entry name" value="Flavodoxin_2"/>
    <property type="match status" value="1"/>
</dbReference>
<evidence type="ECO:0000256" key="1">
    <source>
        <dbReference type="ARBA" id="ARBA00023002"/>
    </source>
</evidence>
<keyword evidence="4" id="KW-1185">Reference proteome</keyword>
<sequence length="200" mass="23297">MRRILILFAHPAFEKSRVNRQLIRGIDTLEGVTFHDLYQRYPEMDIDTSYERALIERHDIVLLQYPFYLFGMPALMKEWMDLVLVHGWAFGSRGNALNGKWFGCVITTGGSRASYCRDGYNRFSIRELTCPLEQVAHLCRMQYLPPFVVHGTNAIRSEEIETLRKTFHSMLGLLGSEPFDLQQAQGLDYLNEYPIRERNS</sequence>
<dbReference type="SUPFAM" id="SSF52218">
    <property type="entry name" value="Flavoproteins"/>
    <property type="match status" value="1"/>
</dbReference>
<dbReference type="EMBL" id="CP001108">
    <property type="protein sequence ID" value="ACF45170.1"/>
    <property type="molecule type" value="Genomic_DNA"/>
</dbReference>
<dbReference type="PANTHER" id="PTHR47307">
    <property type="entry name" value="GLUTATHIONE-REGULATED POTASSIUM-EFFLUX SYSTEM ANCILLARY PROTEIN KEFG"/>
    <property type="match status" value="1"/>
</dbReference>
<name>B4S376_PROA2</name>
<dbReference type="KEGG" id="paa:Paes_0110"/>
<evidence type="ECO:0000313" key="3">
    <source>
        <dbReference type="EMBL" id="ACF45170.1"/>
    </source>
</evidence>
<dbReference type="HOGENOM" id="CLU_058643_0_1_10"/>
<dbReference type="GO" id="GO:0003955">
    <property type="term" value="F:NAD(P)H dehydrogenase (quinone) activity"/>
    <property type="evidence" value="ECO:0007669"/>
    <property type="project" value="TreeGrafter"/>
</dbReference>